<dbReference type="EMBL" id="JBHRVA010000002">
    <property type="protein sequence ID" value="MFC3301245.1"/>
    <property type="molecule type" value="Genomic_DNA"/>
</dbReference>
<sequence>MRIFGKALAIFALIFGPAILYGLFVALARLLYAFGGCQGALGSGISCIRGDSFGNLAVQAELSVLMAIPALVIIWAMVSAALIFAIWFFSLISRPFRRSGTA</sequence>
<keyword evidence="1" id="KW-1133">Transmembrane helix</keyword>
<proteinExistence type="predicted"/>
<evidence type="ECO:0000256" key="1">
    <source>
        <dbReference type="SAM" id="Phobius"/>
    </source>
</evidence>
<dbReference type="Proteomes" id="UP001595607">
    <property type="component" value="Unassembled WGS sequence"/>
</dbReference>
<keyword evidence="1" id="KW-0472">Membrane</keyword>
<feature type="transmembrane region" description="Helical" evidence="1">
    <location>
        <begin position="7"/>
        <end position="32"/>
    </location>
</feature>
<keyword evidence="1" id="KW-0812">Transmembrane</keyword>
<reference evidence="3" key="1">
    <citation type="journal article" date="2019" name="Int. J. Syst. Evol. Microbiol.">
        <title>The Global Catalogue of Microorganisms (GCM) 10K type strain sequencing project: providing services to taxonomists for standard genome sequencing and annotation.</title>
        <authorList>
            <consortium name="The Broad Institute Genomics Platform"/>
            <consortium name="The Broad Institute Genome Sequencing Center for Infectious Disease"/>
            <person name="Wu L."/>
            <person name="Ma J."/>
        </authorList>
    </citation>
    <scope>NUCLEOTIDE SEQUENCE [LARGE SCALE GENOMIC DNA]</scope>
    <source>
        <strain evidence="3">KCTC 22245</strain>
    </source>
</reference>
<dbReference type="RefSeq" id="WP_189571844.1">
    <property type="nucleotide sequence ID" value="NZ_BMXU01000001.1"/>
</dbReference>
<accession>A0ABV7M904</accession>
<organism evidence="2 3">
    <name type="scientific">Parvularcula lutaonensis</name>
    <dbReference type="NCBI Taxonomy" id="491923"/>
    <lineage>
        <taxon>Bacteria</taxon>
        <taxon>Pseudomonadati</taxon>
        <taxon>Pseudomonadota</taxon>
        <taxon>Alphaproteobacteria</taxon>
        <taxon>Parvularculales</taxon>
        <taxon>Parvularculaceae</taxon>
        <taxon>Parvularcula</taxon>
    </lineage>
</organism>
<gene>
    <name evidence="2" type="ORF">ACFONP_00685</name>
</gene>
<protein>
    <submittedName>
        <fullName evidence="2">Uncharacterized protein</fullName>
    </submittedName>
</protein>
<name>A0ABV7M904_9PROT</name>
<keyword evidence="3" id="KW-1185">Reference proteome</keyword>
<feature type="transmembrane region" description="Helical" evidence="1">
    <location>
        <begin position="64"/>
        <end position="89"/>
    </location>
</feature>
<evidence type="ECO:0000313" key="2">
    <source>
        <dbReference type="EMBL" id="MFC3301245.1"/>
    </source>
</evidence>
<evidence type="ECO:0000313" key="3">
    <source>
        <dbReference type="Proteomes" id="UP001595607"/>
    </source>
</evidence>
<comment type="caution">
    <text evidence="2">The sequence shown here is derived from an EMBL/GenBank/DDBJ whole genome shotgun (WGS) entry which is preliminary data.</text>
</comment>